<organism evidence="9 10">
    <name type="scientific">Aphidius gifuensis</name>
    <name type="common">Parasitoid wasp</name>
    <dbReference type="NCBI Taxonomy" id="684658"/>
    <lineage>
        <taxon>Eukaryota</taxon>
        <taxon>Metazoa</taxon>
        <taxon>Ecdysozoa</taxon>
        <taxon>Arthropoda</taxon>
        <taxon>Hexapoda</taxon>
        <taxon>Insecta</taxon>
        <taxon>Pterygota</taxon>
        <taxon>Neoptera</taxon>
        <taxon>Endopterygota</taxon>
        <taxon>Hymenoptera</taxon>
        <taxon>Apocrita</taxon>
        <taxon>Ichneumonoidea</taxon>
        <taxon>Braconidae</taxon>
        <taxon>Aphidiinae</taxon>
        <taxon>Aphidius</taxon>
    </lineage>
</organism>
<feature type="transmembrane region" description="Helical" evidence="8">
    <location>
        <begin position="575"/>
        <end position="600"/>
    </location>
</feature>
<evidence type="ECO:0000256" key="7">
    <source>
        <dbReference type="ARBA" id="ARBA00023180"/>
    </source>
</evidence>
<dbReference type="Proteomes" id="UP000639338">
    <property type="component" value="Unassembled WGS sequence"/>
</dbReference>
<dbReference type="AlphaFoldDB" id="A0A835CY31"/>
<sequence>MYFIKFSTYITVIYFMAINFLADANLTSWNLKNNSKLLENELMNLLKICFVGHSNYLMMLGHDDDFIDKIDKIETASTVIIKNNSNIDTIKNHWQLSSIQLDIIILSIKSSKNLELELSKLKSSPWWSIDSHYFIINTSNTSCDNAIDYLNTTWHMNLLSSIFMCQEENQQINLYTYNPYTNWAPSSWHHQLQINKTWTLYNRPFNINSNNTCSNLIFDKTRYLNGYPIKALANPKKKEKYKTDVNYNYTSLSKISSSDLLRCLFSALNSSLIIHLNGPMYLDNNGKPTSQVFYQLSDGIYDMSLNFRYLRNVKNHRFFDYTYSYTKSSVVIITHKSKQMTPEEKFKRYYSRNVVMLTIISCLLTLFAFGIYEKQGFGIAFFEVLRLIFNTGLLYMPTSTTMRIYLYPIMILFLILSSTFNSKLASYLTHKHYHSNIDNIDDLKSSNHQVFVANEFEHYLKNFPRKYHIYLASDFCSSVLLNNSNAACVGRRDYEAATRFYLHMSKETVADFYETQLMRKNWPLKKKINFIYSILMECGLLPRLRYQQLVTWQKVLAQNEERNSPKYRPVRKKNILFALKLFTVGIILSIISFIVEIFYYKKNNKIKTLKLNNNKYFDFTYPLTKSGLVLTTQRKGYLTPWQKICQFYSQGVIILTLIVCLTSVVFISIYKNQGLSSACLEVFRLCVGTGLLHMPNNTIIRIYLFPVLLLFLLLGLSFNSKLSSFLTNSNPLENIDNIEELENSNYTIYVYEGIKTFILNFKNKNIIYTSNIDCYKFVLNDSSSACITYESRSYDRAMKYKLYIGKIRVLEFYEVFLMRKNLPVGKKIKDIMSRLMESGLLSRWRYKLKFFWNELVEQSNKEIAVDYYRPVTIEDLYFSFKFLAVGLSMSFILFLLEFFHYKKFNLYR</sequence>
<evidence type="ECO:0000313" key="10">
    <source>
        <dbReference type="Proteomes" id="UP000639338"/>
    </source>
</evidence>
<dbReference type="PANTHER" id="PTHR42643">
    <property type="entry name" value="IONOTROPIC RECEPTOR 20A-RELATED"/>
    <property type="match status" value="1"/>
</dbReference>
<keyword evidence="2" id="KW-1003">Cell membrane</keyword>
<feature type="transmembrane region" description="Helical" evidence="8">
    <location>
        <begin position="647"/>
        <end position="669"/>
    </location>
</feature>
<keyword evidence="7" id="KW-0325">Glycoprotein</keyword>
<dbReference type="OrthoDB" id="7700351at2759"/>
<keyword evidence="4 8" id="KW-1133">Transmembrane helix</keyword>
<evidence type="ECO:0000256" key="4">
    <source>
        <dbReference type="ARBA" id="ARBA00022989"/>
    </source>
</evidence>
<keyword evidence="5 8" id="KW-0472">Membrane</keyword>
<dbReference type="PANTHER" id="PTHR42643:SF30">
    <property type="entry name" value="IONOTROPIC RECEPTOR 40A-RELATED"/>
    <property type="match status" value="1"/>
</dbReference>
<feature type="transmembrane region" description="Helical" evidence="8">
    <location>
        <begin position="6"/>
        <end position="26"/>
    </location>
</feature>
<dbReference type="GO" id="GO:0005886">
    <property type="term" value="C:plasma membrane"/>
    <property type="evidence" value="ECO:0007669"/>
    <property type="project" value="UniProtKB-SubCell"/>
</dbReference>
<feature type="transmembrane region" description="Helical" evidence="8">
    <location>
        <begin position="404"/>
        <end position="422"/>
    </location>
</feature>
<evidence type="ECO:0000256" key="8">
    <source>
        <dbReference type="SAM" id="Phobius"/>
    </source>
</evidence>
<evidence type="ECO:0000256" key="6">
    <source>
        <dbReference type="ARBA" id="ARBA00023170"/>
    </source>
</evidence>
<evidence type="ECO:0000256" key="1">
    <source>
        <dbReference type="ARBA" id="ARBA00004651"/>
    </source>
</evidence>
<evidence type="ECO:0000256" key="3">
    <source>
        <dbReference type="ARBA" id="ARBA00022692"/>
    </source>
</evidence>
<protein>
    <recommendedName>
        <fullName evidence="11">Ionotropic receptor</fullName>
    </recommendedName>
</protein>
<evidence type="ECO:0000313" key="9">
    <source>
        <dbReference type="EMBL" id="KAF7998058.1"/>
    </source>
</evidence>
<feature type="transmembrane region" description="Helical" evidence="8">
    <location>
        <begin position="354"/>
        <end position="372"/>
    </location>
</feature>
<dbReference type="EMBL" id="JACMRX010000001">
    <property type="protein sequence ID" value="KAF7998058.1"/>
    <property type="molecule type" value="Genomic_DNA"/>
</dbReference>
<keyword evidence="3 8" id="KW-0812">Transmembrane</keyword>
<accession>A0A835CY31</accession>
<evidence type="ECO:0000256" key="2">
    <source>
        <dbReference type="ARBA" id="ARBA00022475"/>
    </source>
</evidence>
<reference evidence="9 10" key="1">
    <citation type="submission" date="2020-08" db="EMBL/GenBank/DDBJ databases">
        <title>Aphidius gifuensis genome sequencing and assembly.</title>
        <authorList>
            <person name="Du Z."/>
        </authorList>
    </citation>
    <scope>NUCLEOTIDE SEQUENCE [LARGE SCALE GENOMIC DNA]</scope>
    <source>
        <strain evidence="9">YNYX2018</strain>
        <tissue evidence="9">Adults</tissue>
    </source>
</reference>
<name>A0A835CY31_APHGI</name>
<keyword evidence="6" id="KW-0675">Receptor</keyword>
<feature type="transmembrane region" description="Helical" evidence="8">
    <location>
        <begin position="876"/>
        <end position="899"/>
    </location>
</feature>
<feature type="transmembrane region" description="Helical" evidence="8">
    <location>
        <begin position="699"/>
        <end position="718"/>
    </location>
</feature>
<evidence type="ECO:0000256" key="5">
    <source>
        <dbReference type="ARBA" id="ARBA00023136"/>
    </source>
</evidence>
<dbReference type="Gene3D" id="1.10.287.70">
    <property type="match status" value="1"/>
</dbReference>
<keyword evidence="10" id="KW-1185">Reference proteome</keyword>
<gene>
    <name evidence="9" type="ORF">HCN44_009456</name>
</gene>
<evidence type="ECO:0008006" key="11">
    <source>
        <dbReference type="Google" id="ProtNLM"/>
    </source>
</evidence>
<comment type="subcellular location">
    <subcellularLocation>
        <location evidence="1">Cell membrane</location>
        <topology evidence="1">Multi-pass membrane protein</topology>
    </subcellularLocation>
</comment>
<dbReference type="SUPFAM" id="SSF53850">
    <property type="entry name" value="Periplasmic binding protein-like II"/>
    <property type="match status" value="2"/>
</dbReference>
<comment type="caution">
    <text evidence="9">The sequence shown here is derived from an EMBL/GenBank/DDBJ whole genome shotgun (WGS) entry which is preliminary data.</text>
</comment>
<proteinExistence type="predicted"/>
<dbReference type="InterPro" id="IPR052192">
    <property type="entry name" value="Insect_Ionotropic_Sensory_Rcpt"/>
</dbReference>